<dbReference type="Proteomes" id="UP000465601">
    <property type="component" value="Unassembled WGS sequence"/>
</dbReference>
<protein>
    <submittedName>
        <fullName evidence="1">Uncharacterized protein</fullName>
    </submittedName>
</protein>
<dbReference type="AlphaFoldDB" id="A0A833HPH6"/>
<comment type="caution">
    <text evidence="1">The sequence shown here is derived from an EMBL/GenBank/DDBJ whole genome shotgun (WGS) entry which is preliminary data.</text>
</comment>
<evidence type="ECO:0000313" key="2">
    <source>
        <dbReference type="Proteomes" id="UP000465601"/>
    </source>
</evidence>
<accession>A0A833HPH6</accession>
<organism evidence="1 2">
    <name type="scientific">Alkaliphilus serpentinus</name>
    <dbReference type="NCBI Taxonomy" id="1482731"/>
    <lineage>
        <taxon>Bacteria</taxon>
        <taxon>Bacillati</taxon>
        <taxon>Bacillota</taxon>
        <taxon>Clostridia</taxon>
        <taxon>Peptostreptococcales</taxon>
        <taxon>Natronincolaceae</taxon>
        <taxon>Alkaliphilus</taxon>
    </lineage>
</organism>
<keyword evidence="2" id="KW-1185">Reference proteome</keyword>
<gene>
    <name evidence="1" type="ORF">F8153_06330</name>
</gene>
<dbReference type="OrthoDB" id="1953811at2"/>
<sequence>MTLIAQNGLEYTVDLIFTIPMATDEFKVLQLLIGNLVKYTYKISDEGIIVIYTLNVDAEIAKMGRFKDVPSVTEIKKYMPLVVATDTFMKSDLVFSNDVINYYIDKEAFNGKLILDELKQIQEKLQNTVKNPTIKITNLILNKRKKLHK</sequence>
<reference evidence="1 2" key="1">
    <citation type="submission" date="2019-10" db="EMBL/GenBank/DDBJ databases">
        <title>Alkaliphilus serpentinus sp. nov. and Alkaliphilus pronyensis sp. nov., two novel anaerobic alkaliphilic species isolated from the serpentinized-hosted hydrothermal field of the Prony Bay (New Caledonia).</title>
        <authorList>
            <person name="Postec A."/>
        </authorList>
    </citation>
    <scope>NUCLEOTIDE SEQUENCE [LARGE SCALE GENOMIC DNA]</scope>
    <source>
        <strain evidence="1 2">LacT</strain>
    </source>
</reference>
<name>A0A833HPH6_9FIRM</name>
<dbReference type="RefSeq" id="WP_151865534.1">
    <property type="nucleotide sequence ID" value="NZ_WBZB01000016.1"/>
</dbReference>
<proteinExistence type="predicted"/>
<evidence type="ECO:0000313" key="1">
    <source>
        <dbReference type="EMBL" id="KAB3530722.1"/>
    </source>
</evidence>
<dbReference type="EMBL" id="WBZB01000016">
    <property type="protein sequence ID" value="KAB3530722.1"/>
    <property type="molecule type" value="Genomic_DNA"/>
</dbReference>